<keyword evidence="1" id="KW-0614">Plasmid</keyword>
<sequence length="61" mass="7256">MNKFKAKTYIITYQIEDHTEVQEHTVKAFSEKNITLPLEEEVKRRFKKKCNIIAVNESKTN</sequence>
<evidence type="ECO:0000313" key="2">
    <source>
        <dbReference type="Proteomes" id="UP000194143"/>
    </source>
</evidence>
<dbReference type="KEGG" id="bthy:AQ980_31590"/>
<gene>
    <name evidence="1" type="ORF">CAB88_32145</name>
</gene>
<organism evidence="1 2">
    <name type="scientific">Bacillus thuringiensis</name>
    <dbReference type="NCBI Taxonomy" id="1428"/>
    <lineage>
        <taxon>Bacteria</taxon>
        <taxon>Bacillati</taxon>
        <taxon>Bacillota</taxon>
        <taxon>Bacilli</taxon>
        <taxon>Bacillales</taxon>
        <taxon>Bacillaceae</taxon>
        <taxon>Bacillus</taxon>
        <taxon>Bacillus cereus group</taxon>
    </lineage>
</organism>
<dbReference type="EMBL" id="CP021063">
    <property type="protein sequence ID" value="ARP61659.1"/>
    <property type="molecule type" value="Genomic_DNA"/>
</dbReference>
<reference evidence="1 2" key="1">
    <citation type="submission" date="2017-04" db="EMBL/GenBank/DDBJ databases">
        <title>Complete Genome Sequence of Bacillus thuringiensis type Strain ATCC 10792.</title>
        <authorList>
            <person name="Oh D.-H."/>
            <person name="Park B.-J."/>
            <person name="Shuai W."/>
            <person name="Chelliah R."/>
        </authorList>
    </citation>
    <scope>NUCLEOTIDE SEQUENCE [LARGE SCALE GENOMIC DNA]</scope>
    <source>
        <strain evidence="1 2">ATCC 10792</strain>
        <plasmid evidence="1 2">poh2</plasmid>
    </source>
</reference>
<accession>A0A1W6WZD6</accession>
<dbReference type="AlphaFoldDB" id="A0A1W6WZD6"/>
<evidence type="ECO:0000313" key="1">
    <source>
        <dbReference type="EMBL" id="ARP61659.1"/>
    </source>
</evidence>
<dbReference type="RefSeq" id="WP_001031864.1">
    <property type="nucleotide sequence ID" value="NZ_CP011357.1"/>
</dbReference>
<protein>
    <submittedName>
        <fullName evidence="1">Uncharacterized protein</fullName>
    </submittedName>
</protein>
<name>A0A1W6WZD6_BACTU</name>
<dbReference type="Proteomes" id="UP000194143">
    <property type="component" value="Plasmid poh2"/>
</dbReference>
<keyword evidence="2" id="KW-1185">Reference proteome</keyword>
<proteinExistence type="predicted"/>
<geneLocation type="plasmid" evidence="1 2">
    <name>poh2</name>
</geneLocation>
<dbReference type="GeneID" id="67470611"/>